<dbReference type="EMBL" id="CP040396">
    <property type="protein sequence ID" value="QCT02161.1"/>
    <property type="molecule type" value="Genomic_DNA"/>
</dbReference>
<evidence type="ECO:0000313" key="2">
    <source>
        <dbReference type="Proteomes" id="UP000300879"/>
    </source>
</evidence>
<dbReference type="Proteomes" id="UP000300879">
    <property type="component" value="Chromosome"/>
</dbReference>
<keyword evidence="2" id="KW-1185">Reference proteome</keyword>
<evidence type="ECO:0000313" key="1">
    <source>
        <dbReference type="EMBL" id="QCT02161.1"/>
    </source>
</evidence>
<dbReference type="KEGG" id="palo:E6C60_1445"/>
<proteinExistence type="predicted"/>
<protein>
    <submittedName>
        <fullName evidence="1">Uncharacterized protein</fullName>
    </submittedName>
</protein>
<accession>A0A4P8XL21</accession>
<reference evidence="1 2" key="1">
    <citation type="submission" date="2019-05" db="EMBL/GenBank/DDBJ databases">
        <authorList>
            <person name="Chen C."/>
        </authorList>
    </citation>
    <scope>NUCLEOTIDE SEQUENCE [LARGE SCALE GENOMIC DNA]</scope>
    <source>
        <strain evidence="1 2">HB172198</strain>
    </source>
</reference>
<dbReference type="AlphaFoldDB" id="A0A4P8XL21"/>
<organism evidence="1 2">
    <name type="scientific">Paenibacillus algicola</name>
    <dbReference type="NCBI Taxonomy" id="2565926"/>
    <lineage>
        <taxon>Bacteria</taxon>
        <taxon>Bacillati</taxon>
        <taxon>Bacillota</taxon>
        <taxon>Bacilli</taxon>
        <taxon>Bacillales</taxon>
        <taxon>Paenibacillaceae</taxon>
        <taxon>Paenibacillus</taxon>
    </lineage>
</organism>
<name>A0A4P8XL21_9BACL</name>
<gene>
    <name evidence="1" type="ORF">E6C60_1445</name>
</gene>
<sequence>MAGMEVKVLSLILEKSRFQGSLAAGNGSFGAEQGREMLFLIE</sequence>